<evidence type="ECO:0008006" key="4">
    <source>
        <dbReference type="Google" id="ProtNLM"/>
    </source>
</evidence>
<dbReference type="Proteomes" id="UP000323300">
    <property type="component" value="Unassembled WGS sequence"/>
</dbReference>
<name>A0A1I3WLX9_9HYPH</name>
<gene>
    <name evidence="2" type="ORF">SAMN04488498_102267</name>
</gene>
<feature type="chain" id="PRO_5009302323" description="DUF2066 domain-containing protein" evidence="1">
    <location>
        <begin position="33"/>
        <end position="277"/>
    </location>
</feature>
<keyword evidence="3" id="KW-1185">Reference proteome</keyword>
<reference evidence="2 3" key="1">
    <citation type="submission" date="2016-10" db="EMBL/GenBank/DDBJ databases">
        <authorList>
            <person name="Varghese N."/>
            <person name="Submissions S."/>
        </authorList>
    </citation>
    <scope>NUCLEOTIDE SEQUENCE [LARGE SCALE GENOMIC DNA]</scope>
    <source>
        <strain evidence="2 3">DSM 21822</strain>
    </source>
</reference>
<proteinExistence type="predicted"/>
<sequence>MRKVMCVLRTKSFCFVVWIMALMALGAGAARAARIDDLYRAQVVVSGRGEANRATGFAQCLEDVLVKVSGDPRLIGDPRVTAIAGKAGSMVAAFTYRDRLSGVPIHDEQGSYDRPHDLTVDFDPIKIDAALEHLGREPWLSQRPRVVVVLKVTPRKGAPFMLSSDSGGASDADMRFSLAAAAARVGMPMELPLQANAGKSDPKAATGSVAAGNDGEVAELSGTLAWSDEAKGWIADWRIKTEGRDYLWQVRGVGFDEAFRNGMRGAAQVLSGNGQPA</sequence>
<evidence type="ECO:0000256" key="1">
    <source>
        <dbReference type="SAM" id="SignalP"/>
    </source>
</evidence>
<keyword evidence="1" id="KW-0732">Signal</keyword>
<dbReference type="EMBL" id="FOSL01000002">
    <property type="protein sequence ID" value="SFK07461.1"/>
    <property type="molecule type" value="Genomic_DNA"/>
</dbReference>
<dbReference type="InterPro" id="IPR018642">
    <property type="entry name" value="DUF2066"/>
</dbReference>
<evidence type="ECO:0000313" key="2">
    <source>
        <dbReference type="EMBL" id="SFK07461.1"/>
    </source>
</evidence>
<feature type="signal peptide" evidence="1">
    <location>
        <begin position="1"/>
        <end position="32"/>
    </location>
</feature>
<organism evidence="2 3">
    <name type="scientific">Neomesorhizobium albiziae</name>
    <dbReference type="NCBI Taxonomy" id="335020"/>
    <lineage>
        <taxon>Bacteria</taxon>
        <taxon>Pseudomonadati</taxon>
        <taxon>Pseudomonadota</taxon>
        <taxon>Alphaproteobacteria</taxon>
        <taxon>Hyphomicrobiales</taxon>
        <taxon>Phyllobacteriaceae</taxon>
        <taxon>Neomesorhizobium</taxon>
    </lineage>
</organism>
<protein>
    <recommendedName>
        <fullName evidence="4">DUF2066 domain-containing protein</fullName>
    </recommendedName>
</protein>
<dbReference type="Pfam" id="PF09839">
    <property type="entry name" value="DUF2066"/>
    <property type="match status" value="1"/>
</dbReference>
<dbReference type="AlphaFoldDB" id="A0A1I3WLX9"/>
<accession>A0A1I3WLX9</accession>
<evidence type="ECO:0000313" key="3">
    <source>
        <dbReference type="Proteomes" id="UP000323300"/>
    </source>
</evidence>